<comment type="caution">
    <text evidence="2">The sequence shown here is derived from an EMBL/GenBank/DDBJ whole genome shotgun (WGS) entry which is preliminary data.</text>
</comment>
<accession>A0A644ZGX7</accession>
<evidence type="ECO:0000256" key="1">
    <source>
        <dbReference type="SAM" id="MobiDB-lite"/>
    </source>
</evidence>
<feature type="compositionally biased region" description="Basic and acidic residues" evidence="1">
    <location>
        <begin position="1"/>
        <end position="12"/>
    </location>
</feature>
<name>A0A644ZGX7_9ZZZZ</name>
<dbReference type="AlphaFoldDB" id="A0A644ZGX7"/>
<evidence type="ECO:0000313" key="2">
    <source>
        <dbReference type="EMBL" id="MPM40110.1"/>
    </source>
</evidence>
<reference evidence="2" key="1">
    <citation type="submission" date="2019-08" db="EMBL/GenBank/DDBJ databases">
        <authorList>
            <person name="Kucharzyk K."/>
            <person name="Murdoch R.W."/>
            <person name="Higgins S."/>
            <person name="Loffler F."/>
        </authorList>
    </citation>
    <scope>NUCLEOTIDE SEQUENCE</scope>
</reference>
<feature type="region of interest" description="Disordered" evidence="1">
    <location>
        <begin position="1"/>
        <end position="54"/>
    </location>
</feature>
<proteinExistence type="predicted"/>
<gene>
    <name evidence="2" type="ORF">SDC9_86748</name>
</gene>
<dbReference type="EMBL" id="VSSQ01008878">
    <property type="protein sequence ID" value="MPM40110.1"/>
    <property type="molecule type" value="Genomic_DNA"/>
</dbReference>
<organism evidence="2">
    <name type="scientific">bioreactor metagenome</name>
    <dbReference type="NCBI Taxonomy" id="1076179"/>
    <lineage>
        <taxon>unclassified sequences</taxon>
        <taxon>metagenomes</taxon>
        <taxon>ecological metagenomes</taxon>
    </lineage>
</organism>
<sequence length="54" mass="6168">MEKYHVQKEREPISPAADSQIKPNPPAGYKEEKDSNPNRNHNIKKEGLGPNTKR</sequence>
<protein>
    <submittedName>
        <fullName evidence="2">Uncharacterized protein</fullName>
    </submittedName>
</protein>